<evidence type="ECO:0000313" key="1">
    <source>
        <dbReference type="EMBL" id="MFD1630057.1"/>
    </source>
</evidence>
<accession>A0ABW4ICA5</accession>
<reference evidence="2" key="1">
    <citation type="journal article" date="2019" name="Int. J. Syst. Evol. Microbiol.">
        <title>The Global Catalogue of Microorganisms (GCM) 10K type strain sequencing project: providing services to taxonomists for standard genome sequencing and annotation.</title>
        <authorList>
            <consortium name="The Broad Institute Genomics Platform"/>
            <consortium name="The Broad Institute Genome Sequencing Center for Infectious Disease"/>
            <person name="Wu L."/>
            <person name="Ma J."/>
        </authorList>
    </citation>
    <scope>NUCLEOTIDE SEQUENCE [LARGE SCALE GENOMIC DNA]</scope>
    <source>
        <strain evidence="2">CCUG 53762</strain>
    </source>
</reference>
<protein>
    <submittedName>
        <fullName evidence="1">Uncharacterized protein</fullName>
    </submittedName>
</protein>
<comment type="caution">
    <text evidence="1">The sequence shown here is derived from an EMBL/GenBank/DDBJ whole genome shotgun (WGS) entry which is preliminary data.</text>
</comment>
<dbReference type="EMBL" id="JBHUDG010000013">
    <property type="protein sequence ID" value="MFD1630057.1"/>
    <property type="molecule type" value="Genomic_DNA"/>
</dbReference>
<keyword evidence="2" id="KW-1185">Reference proteome</keyword>
<organism evidence="1 2">
    <name type="scientific">Pseudopedobacter beijingensis</name>
    <dbReference type="NCBI Taxonomy" id="1207056"/>
    <lineage>
        <taxon>Bacteria</taxon>
        <taxon>Pseudomonadati</taxon>
        <taxon>Bacteroidota</taxon>
        <taxon>Sphingobacteriia</taxon>
        <taxon>Sphingobacteriales</taxon>
        <taxon>Sphingobacteriaceae</taxon>
        <taxon>Pseudopedobacter</taxon>
    </lineage>
</organism>
<name>A0ABW4ICA5_9SPHI</name>
<dbReference type="RefSeq" id="WP_379662433.1">
    <property type="nucleotide sequence ID" value="NZ_JBHUDG010000013.1"/>
</dbReference>
<dbReference type="Proteomes" id="UP001597118">
    <property type="component" value="Unassembled WGS sequence"/>
</dbReference>
<gene>
    <name evidence="1" type="ORF">ACFSAH_09220</name>
</gene>
<proteinExistence type="predicted"/>
<evidence type="ECO:0000313" key="2">
    <source>
        <dbReference type="Proteomes" id="UP001597118"/>
    </source>
</evidence>
<sequence length="62" mass="7102">MMKTSTIDNYELLNGDFKCDEMKALTEYEKEFYADITPALNSLVKSPSEEAISRILDYSKSL</sequence>